<protein>
    <submittedName>
        <fullName evidence="2">Uncharacterized protein</fullName>
    </submittedName>
</protein>
<evidence type="ECO:0000313" key="3">
    <source>
        <dbReference type="Proteomes" id="UP000525652"/>
    </source>
</evidence>
<evidence type="ECO:0000256" key="1">
    <source>
        <dbReference type="SAM" id="MobiDB-lite"/>
    </source>
</evidence>
<name>A0A7X1B080_9BACT</name>
<keyword evidence="3" id="KW-1185">Reference proteome</keyword>
<feature type="region of interest" description="Disordered" evidence="1">
    <location>
        <begin position="629"/>
        <end position="652"/>
    </location>
</feature>
<sequence>MQQTLKNSPSPAEIRERLGSRKVVFTLAEGQAAHSDLETFKRCVELAAASGATHIRVGNLPYRCGSWVLPDHKDPYAAWCNSTPAILRICPPEELHPWVSPEHARECRDFIQQQTSILRSHGLKGVCHTIEPLWLPEEVYRAHPHWRGAQCELGRIASRPYFAPSIDEPEVLDLYRRAMKEFSTQFPEVDFFQFMSNDSGAGVPWTPCIYPGINGPVKHRTRDGGERVADWLKAIQDGAAEAGVRMELNIHSAGFPPELKASIAAKLPSGIFVSGNNGTEETPGGPGASFGGGIWHPAYPVVGMGSPISFLEGLQQIYNTPKKVVDRASVQIGIHDLDLAEIFLQSYFRHPDQGLRENTEALLDAATAFCEDETHAERVIGAWKKIGGAIHATAQVRQKGLGLIFNFATVSSRWLLRPLVADPHGLTPEETAHYRDFIFAAEKDKDNPDLGMILGKSCFNGESAMWMARWALQEAIGTLRGVAGDLQALAAELPKGGAKRVRLLATRTAALACLATNARNCIMFKYSLDIAHHSQYGPNQMDYDDNIIYDQRALNMRKIAREELDNTAELIRLIESTEEPVIEHAAAPEEESVFVLGPNLVRDLRKKMDVMLDHWQDFETLYPTTMVRDFDPAPLSQERSARTATDQGDPPN</sequence>
<organism evidence="2 3">
    <name type="scientific">Puniceicoccus vermicola</name>
    <dbReference type="NCBI Taxonomy" id="388746"/>
    <lineage>
        <taxon>Bacteria</taxon>
        <taxon>Pseudomonadati</taxon>
        <taxon>Verrucomicrobiota</taxon>
        <taxon>Opitutia</taxon>
        <taxon>Puniceicoccales</taxon>
        <taxon>Puniceicoccaceae</taxon>
        <taxon>Puniceicoccus</taxon>
    </lineage>
</organism>
<reference evidence="2 3" key="1">
    <citation type="submission" date="2020-07" db="EMBL/GenBank/DDBJ databases">
        <authorList>
            <person name="Feng X."/>
        </authorList>
    </citation>
    <scope>NUCLEOTIDE SEQUENCE [LARGE SCALE GENOMIC DNA]</scope>
    <source>
        <strain evidence="2 3">JCM14086</strain>
    </source>
</reference>
<dbReference type="Proteomes" id="UP000525652">
    <property type="component" value="Unassembled WGS sequence"/>
</dbReference>
<dbReference type="RefSeq" id="WP_185693867.1">
    <property type="nucleotide sequence ID" value="NZ_JACHVA010000124.1"/>
</dbReference>
<gene>
    <name evidence="2" type="ORF">H5P30_15745</name>
</gene>
<proteinExistence type="predicted"/>
<comment type="caution">
    <text evidence="2">The sequence shown here is derived from an EMBL/GenBank/DDBJ whole genome shotgun (WGS) entry which is preliminary data.</text>
</comment>
<dbReference type="EMBL" id="JACHVA010000124">
    <property type="protein sequence ID" value="MBC2603235.1"/>
    <property type="molecule type" value="Genomic_DNA"/>
</dbReference>
<dbReference type="AlphaFoldDB" id="A0A7X1B080"/>
<accession>A0A7X1B080</accession>
<evidence type="ECO:0000313" key="2">
    <source>
        <dbReference type="EMBL" id="MBC2603235.1"/>
    </source>
</evidence>